<comment type="caution">
    <text evidence="1">The sequence shown here is derived from an EMBL/GenBank/DDBJ whole genome shotgun (WGS) entry which is preliminary data.</text>
</comment>
<name>A0ACB8AFC2_9AGAM</name>
<proteinExistence type="predicted"/>
<reference evidence="1" key="1">
    <citation type="journal article" date="2021" name="New Phytol.">
        <title>Evolutionary innovations through gain and loss of genes in the ectomycorrhizal Boletales.</title>
        <authorList>
            <person name="Wu G."/>
            <person name="Miyauchi S."/>
            <person name="Morin E."/>
            <person name="Kuo A."/>
            <person name="Drula E."/>
            <person name="Varga T."/>
            <person name="Kohler A."/>
            <person name="Feng B."/>
            <person name="Cao Y."/>
            <person name="Lipzen A."/>
            <person name="Daum C."/>
            <person name="Hundley H."/>
            <person name="Pangilinan J."/>
            <person name="Johnson J."/>
            <person name="Barry K."/>
            <person name="LaButti K."/>
            <person name="Ng V."/>
            <person name="Ahrendt S."/>
            <person name="Min B."/>
            <person name="Choi I.G."/>
            <person name="Park H."/>
            <person name="Plett J.M."/>
            <person name="Magnuson J."/>
            <person name="Spatafora J.W."/>
            <person name="Nagy L.G."/>
            <person name="Henrissat B."/>
            <person name="Grigoriev I.V."/>
            <person name="Yang Z.L."/>
            <person name="Xu J."/>
            <person name="Martin F.M."/>
        </authorList>
    </citation>
    <scope>NUCLEOTIDE SEQUENCE</scope>
    <source>
        <strain evidence="1">ATCC 28755</strain>
    </source>
</reference>
<protein>
    <submittedName>
        <fullName evidence="1">Hydrophobin 2</fullName>
    </submittedName>
</protein>
<dbReference type="Proteomes" id="UP000790377">
    <property type="component" value="Unassembled WGS sequence"/>
</dbReference>
<gene>
    <name evidence="1" type="ORF">BJ138DRAFT_1100548</name>
</gene>
<evidence type="ECO:0000313" key="2">
    <source>
        <dbReference type="Proteomes" id="UP000790377"/>
    </source>
</evidence>
<keyword evidence="2" id="KW-1185">Reference proteome</keyword>
<accession>A0ACB8AFC2</accession>
<evidence type="ECO:0000313" key="1">
    <source>
        <dbReference type="EMBL" id="KAH7912120.1"/>
    </source>
</evidence>
<organism evidence="1 2">
    <name type="scientific">Hygrophoropsis aurantiaca</name>
    <dbReference type="NCBI Taxonomy" id="72124"/>
    <lineage>
        <taxon>Eukaryota</taxon>
        <taxon>Fungi</taxon>
        <taxon>Dikarya</taxon>
        <taxon>Basidiomycota</taxon>
        <taxon>Agaricomycotina</taxon>
        <taxon>Agaricomycetes</taxon>
        <taxon>Agaricomycetidae</taxon>
        <taxon>Boletales</taxon>
        <taxon>Coniophorineae</taxon>
        <taxon>Hygrophoropsidaceae</taxon>
        <taxon>Hygrophoropsis</taxon>
    </lineage>
</organism>
<sequence length="119" mass="11616">MFARTSALLLVPVFALAVAAMPADALAARGDSGSSQCNTGSTQCCTSTSSASDPATSLLLGLLGVVLGPVTGLIGLGCTPITVVGTGTGAVCNQEPVCCTGNTFNGLINIGCSPINLNL</sequence>
<dbReference type="EMBL" id="MU267659">
    <property type="protein sequence ID" value="KAH7912120.1"/>
    <property type="molecule type" value="Genomic_DNA"/>
</dbReference>